<feature type="region of interest" description="Disordered" evidence="1">
    <location>
        <begin position="18"/>
        <end position="313"/>
    </location>
</feature>
<reference evidence="2" key="1">
    <citation type="submission" date="2016-01" db="EMBL/GenBank/DDBJ databases">
        <title>Reference transcriptome for the parasite Schistocephalus solidus: insights into the molecular evolution of parasitism.</title>
        <authorList>
            <person name="Hebert F.O."/>
            <person name="Grambauer S."/>
            <person name="Barber I."/>
            <person name="Landry C.R."/>
            <person name="Aubin-Horth N."/>
        </authorList>
    </citation>
    <scope>NUCLEOTIDE SEQUENCE</scope>
</reference>
<dbReference type="AlphaFoldDB" id="A0A0X3PV38"/>
<name>A0A0X3PV38_SCHSO</name>
<protein>
    <submittedName>
        <fullName evidence="2">Uncharacterized protein</fullName>
    </submittedName>
</protein>
<feature type="compositionally biased region" description="Basic and acidic residues" evidence="1">
    <location>
        <begin position="347"/>
        <end position="366"/>
    </location>
</feature>
<feature type="compositionally biased region" description="Basic and acidic residues" evidence="1">
    <location>
        <begin position="289"/>
        <end position="299"/>
    </location>
</feature>
<feature type="compositionally biased region" description="Basic residues" evidence="1">
    <location>
        <begin position="252"/>
        <end position="261"/>
    </location>
</feature>
<organism evidence="2">
    <name type="scientific">Schistocephalus solidus</name>
    <name type="common">Tapeworm</name>
    <dbReference type="NCBI Taxonomy" id="70667"/>
    <lineage>
        <taxon>Eukaryota</taxon>
        <taxon>Metazoa</taxon>
        <taxon>Spiralia</taxon>
        <taxon>Lophotrochozoa</taxon>
        <taxon>Platyhelminthes</taxon>
        <taxon>Cestoda</taxon>
        <taxon>Eucestoda</taxon>
        <taxon>Diphyllobothriidea</taxon>
        <taxon>Diphyllobothriidae</taxon>
        <taxon>Schistocephalus</taxon>
    </lineage>
</organism>
<feature type="compositionally biased region" description="Low complexity" evidence="1">
    <location>
        <begin position="408"/>
        <end position="417"/>
    </location>
</feature>
<feature type="non-terminal residue" evidence="2">
    <location>
        <position position="482"/>
    </location>
</feature>
<proteinExistence type="predicted"/>
<feature type="compositionally biased region" description="Polar residues" evidence="1">
    <location>
        <begin position="129"/>
        <end position="140"/>
    </location>
</feature>
<feature type="compositionally biased region" description="Basic and acidic residues" evidence="1">
    <location>
        <begin position="445"/>
        <end position="458"/>
    </location>
</feature>
<feature type="compositionally biased region" description="Basic and acidic residues" evidence="1">
    <location>
        <begin position="141"/>
        <end position="159"/>
    </location>
</feature>
<sequence length="482" mass="57115">MMPRLVTSKQIGDYRYEKYNLSGGSKPKKKSNSQPIYFPAAHSDDDANTDDSDVYEVQKRTIMRQRKPVAATRDKVSLCPIHGGNPTYFDRVLECPDTETETESTDGPSRNQASRRRPEIASDDEISSGKYSRNSDWQSEQETRPRCNDRRPAKQEMDKGRRKPRRYNHSPEPEKSQVKSHRYRDESEDSEEERPPRQVQRQRKPVRKEKRDNEEESDDNRPPKMPIKQRKPVHKERRDNEDDSDIESPRRPAQRRNRPALKPRSDYNEVYEEEAYRPSQAPTKTKKTAKAECRGDVKYQKKPVRSSSRGRFINVKRNLYFNVAYTEDNDFEEHQYLPKTKDHKTRKQAEQRREGSKHDQGYDRTPPRPSVKSADRPRKPKRDYVEERTTTRSEYQYSDTSNDEDSTSETTDSSNDSLPTRWAKPPQHPEKRFVENNSQRRRPRDRTEEKDYPQRRQSPDTYMQTKTHDHVCEHQCRPPRNS</sequence>
<feature type="compositionally biased region" description="Basic and acidic residues" evidence="1">
    <location>
        <begin position="466"/>
        <end position="476"/>
    </location>
</feature>
<dbReference type="EMBL" id="GEEE01007464">
    <property type="protein sequence ID" value="JAP55761.1"/>
    <property type="molecule type" value="Transcribed_RNA"/>
</dbReference>
<gene>
    <name evidence="2" type="ORF">TR116242</name>
</gene>
<feature type="region of interest" description="Disordered" evidence="1">
    <location>
        <begin position="326"/>
        <end position="482"/>
    </location>
</feature>
<accession>A0A0X3PV38</accession>
<feature type="compositionally biased region" description="Basic and acidic residues" evidence="1">
    <location>
        <begin position="373"/>
        <end position="391"/>
    </location>
</feature>
<evidence type="ECO:0000256" key="1">
    <source>
        <dbReference type="SAM" id="MobiDB-lite"/>
    </source>
</evidence>
<evidence type="ECO:0000313" key="2">
    <source>
        <dbReference type="EMBL" id="JAP55761.1"/>
    </source>
</evidence>